<proteinExistence type="predicted"/>
<keyword evidence="2" id="KW-0315">Glutamine amidotransferase</keyword>
<reference evidence="2" key="1">
    <citation type="submission" date="2020-02" db="EMBL/GenBank/DDBJ databases">
        <authorList>
            <person name="Meier V. D."/>
        </authorList>
    </citation>
    <scope>NUCLEOTIDE SEQUENCE</scope>
    <source>
        <strain evidence="2">AVDCRST_MAG57</strain>
    </source>
</reference>
<dbReference type="AlphaFoldDB" id="A0A6J4JLA8"/>
<evidence type="ECO:0000313" key="2">
    <source>
        <dbReference type="EMBL" id="CAA9281524.1"/>
    </source>
</evidence>
<feature type="compositionally biased region" description="Low complexity" evidence="1">
    <location>
        <begin position="84"/>
        <end position="94"/>
    </location>
</feature>
<feature type="region of interest" description="Disordered" evidence="1">
    <location>
        <begin position="1"/>
        <end position="163"/>
    </location>
</feature>
<organism evidence="2">
    <name type="scientific">uncultured Blastococcus sp</name>
    <dbReference type="NCBI Taxonomy" id="217144"/>
    <lineage>
        <taxon>Bacteria</taxon>
        <taxon>Bacillati</taxon>
        <taxon>Actinomycetota</taxon>
        <taxon>Actinomycetes</taxon>
        <taxon>Geodermatophilales</taxon>
        <taxon>Geodermatophilaceae</taxon>
        <taxon>Blastococcus</taxon>
        <taxon>environmental samples</taxon>
    </lineage>
</organism>
<gene>
    <name evidence="2" type="ORF">AVDCRST_MAG57-3877</name>
</gene>
<accession>A0A6J4JLA8</accession>
<feature type="compositionally biased region" description="Low complexity" evidence="1">
    <location>
        <begin position="186"/>
        <end position="211"/>
    </location>
</feature>
<feature type="compositionally biased region" description="Basic residues" evidence="1">
    <location>
        <begin position="95"/>
        <end position="106"/>
    </location>
</feature>
<feature type="non-terminal residue" evidence="2">
    <location>
        <position position="1"/>
    </location>
</feature>
<dbReference type="EC" id="6.3.1.5" evidence="2"/>
<feature type="compositionally biased region" description="Basic residues" evidence="1">
    <location>
        <begin position="264"/>
        <end position="273"/>
    </location>
</feature>
<feature type="compositionally biased region" description="Low complexity" evidence="1">
    <location>
        <begin position="237"/>
        <end position="263"/>
    </location>
</feature>
<feature type="compositionally biased region" description="Basic residues" evidence="1">
    <location>
        <begin position="61"/>
        <end position="77"/>
    </location>
</feature>
<sequence length="318" mass="34444">RGARRRPGHRLRLPGARLPAPARPGCDAAERARGGVDGPGDGAARLRAQERLLPGRPRPLGGHRLRGRGRPRRRRPRAAGGHGHLAALQLLLRALPRRRRRPRPPHRAGLPDRPDRADGRRVHRRPQGGLRGLAGRRGEPPGARARHHPDGAEQLRGAPGARHVEQERALGRLLHPLRRLGRRLRPAQGRAEDAGLGARAVAQRRGGAARADPADPRGLDHQGALGGAAPRADRPGHPAALRAARRGAPALRRAGAGPLGAAGRRLRRHHRRRGGDPGRPGRVEAPAVRAGHQDQRRRVRARPPPADHQPLARERVPM</sequence>
<feature type="non-terminal residue" evidence="2">
    <location>
        <position position="318"/>
    </location>
</feature>
<keyword evidence="2" id="KW-0436">Ligase</keyword>
<dbReference type="EMBL" id="CADCTI010000310">
    <property type="protein sequence ID" value="CAA9281524.1"/>
    <property type="molecule type" value="Genomic_DNA"/>
</dbReference>
<dbReference type="GO" id="GO:0008795">
    <property type="term" value="F:NAD+ synthase activity"/>
    <property type="evidence" value="ECO:0007669"/>
    <property type="project" value="UniProtKB-EC"/>
</dbReference>
<dbReference type="GO" id="GO:0016740">
    <property type="term" value="F:transferase activity"/>
    <property type="evidence" value="ECO:0007669"/>
    <property type="project" value="UniProtKB-KW"/>
</dbReference>
<feature type="compositionally biased region" description="Low complexity" evidence="1">
    <location>
        <begin position="13"/>
        <end position="25"/>
    </location>
</feature>
<protein>
    <submittedName>
        <fullName evidence="2">NAD synthetase / Glutamine amidotransferase chain of NAD synthetase</fullName>
        <ecNumber evidence="2">6.3.1.5</ecNumber>
    </submittedName>
</protein>
<feature type="compositionally biased region" description="Basic residues" evidence="1">
    <location>
        <begin position="1"/>
        <end position="12"/>
    </location>
</feature>
<feature type="region of interest" description="Disordered" evidence="1">
    <location>
        <begin position="186"/>
        <end position="318"/>
    </location>
</feature>
<feature type="compositionally biased region" description="Basic and acidic residues" evidence="1">
    <location>
        <begin position="109"/>
        <end position="120"/>
    </location>
</feature>
<keyword evidence="2" id="KW-0808">Transferase</keyword>
<feature type="compositionally biased region" description="Low complexity" evidence="1">
    <location>
        <begin position="51"/>
        <end position="60"/>
    </location>
</feature>
<evidence type="ECO:0000256" key="1">
    <source>
        <dbReference type="SAM" id="MobiDB-lite"/>
    </source>
</evidence>
<name>A0A6J4JLA8_9ACTN</name>